<dbReference type="RefSeq" id="WP_379696072.1">
    <property type="nucleotide sequence ID" value="NZ_JBHSXH010000015.1"/>
</dbReference>
<protein>
    <submittedName>
        <fullName evidence="1">Uncharacterized protein</fullName>
    </submittedName>
</protein>
<accession>A0ABD5U3K8</accession>
<comment type="caution">
    <text evidence="1">The sequence shown here is derived from an EMBL/GenBank/DDBJ whole genome shotgun (WGS) entry which is preliminary data.</text>
</comment>
<sequence>MQTKLDALPPCGGIVGLEPGAYGDGQDNPDGHWTQTLSLPDTDYSTYTLDFRGSDIDIDSFTGNFIESKGIGNTVNIYGPGSFDVADVDDPGDVLHLCDISSSTIHWPKCRGPVDAIIRKRAQQISGHMNRICVSGTGMQRGIIIGDEDDPQTSDRSFWWGQLNQIEDVGVHVAKGQSNHLFVQAEGDKQGHEATGYRIDWGQNFVYNNHSKTTTPFDIRAQTFFPTMPGRAAWSGSRLATPPNMTAAVHGETTAHWDHFVTDTVSQYDTTGDVAVNRWGDLRIRGDGQPASCATAGRVTTPHRNTLVSASITRDTDSDATVRFGFYESEQNHAMLVADPVANTTWHAVVVVDGVEQANVDTGVSLSVSRRELTAQQEADAQRFGIMTERVDANGYPKYAYTVADTDVDISSITTPRIRVDITPADTSSQEKVHLREWAWVGL</sequence>
<evidence type="ECO:0000313" key="1">
    <source>
        <dbReference type="EMBL" id="MFC6825648.1"/>
    </source>
</evidence>
<evidence type="ECO:0000313" key="2">
    <source>
        <dbReference type="Proteomes" id="UP001596408"/>
    </source>
</evidence>
<dbReference type="EMBL" id="JBHSXH010000015">
    <property type="protein sequence ID" value="MFC6825648.1"/>
    <property type="molecule type" value="Genomic_DNA"/>
</dbReference>
<proteinExistence type="predicted"/>
<organism evidence="1 2">
    <name type="scientific">Halopelagius fulvigenes</name>
    <dbReference type="NCBI Taxonomy" id="1198324"/>
    <lineage>
        <taxon>Archaea</taxon>
        <taxon>Methanobacteriati</taxon>
        <taxon>Methanobacteriota</taxon>
        <taxon>Stenosarchaea group</taxon>
        <taxon>Halobacteria</taxon>
        <taxon>Halobacteriales</taxon>
        <taxon>Haloferacaceae</taxon>
    </lineage>
</organism>
<name>A0ABD5U3K8_9EURY</name>
<gene>
    <name evidence="1" type="ORF">ACFQEV_11700</name>
</gene>
<dbReference type="AlphaFoldDB" id="A0ABD5U3K8"/>
<keyword evidence="2" id="KW-1185">Reference proteome</keyword>
<dbReference type="Proteomes" id="UP001596408">
    <property type="component" value="Unassembled WGS sequence"/>
</dbReference>
<reference evidence="1 2" key="1">
    <citation type="journal article" date="2019" name="Int. J. Syst. Evol. Microbiol.">
        <title>The Global Catalogue of Microorganisms (GCM) 10K type strain sequencing project: providing services to taxonomists for standard genome sequencing and annotation.</title>
        <authorList>
            <consortium name="The Broad Institute Genomics Platform"/>
            <consortium name="The Broad Institute Genome Sequencing Center for Infectious Disease"/>
            <person name="Wu L."/>
            <person name="Ma J."/>
        </authorList>
    </citation>
    <scope>NUCLEOTIDE SEQUENCE [LARGE SCALE GENOMIC DNA]</scope>
    <source>
        <strain evidence="1 2">YIM 94188</strain>
    </source>
</reference>